<keyword evidence="1" id="KW-0732">Signal</keyword>
<evidence type="ECO:0000259" key="2">
    <source>
        <dbReference type="Pfam" id="PF19089"/>
    </source>
</evidence>
<feature type="domain" description="DUF5777" evidence="2">
    <location>
        <begin position="41"/>
        <end position="281"/>
    </location>
</feature>
<dbReference type="Proteomes" id="UP000325141">
    <property type="component" value="Unassembled WGS sequence"/>
</dbReference>
<dbReference type="Pfam" id="PF19089">
    <property type="entry name" value="DUF5777"/>
    <property type="match status" value="1"/>
</dbReference>
<dbReference type="AlphaFoldDB" id="A0A5M6CA30"/>
<feature type="signal peptide" evidence="1">
    <location>
        <begin position="1"/>
        <end position="18"/>
    </location>
</feature>
<accession>A0A5M6CA30</accession>
<feature type="chain" id="PRO_5024406179" description="DUF5777 domain-containing protein" evidence="1">
    <location>
        <begin position="19"/>
        <end position="281"/>
    </location>
</feature>
<comment type="caution">
    <text evidence="3">The sequence shown here is derived from an EMBL/GenBank/DDBJ whole genome shotgun (WGS) entry which is preliminary data.</text>
</comment>
<dbReference type="SUPFAM" id="SSF56935">
    <property type="entry name" value="Porins"/>
    <property type="match status" value="1"/>
</dbReference>
<evidence type="ECO:0000313" key="4">
    <source>
        <dbReference type="Proteomes" id="UP000325141"/>
    </source>
</evidence>
<reference evidence="3 4" key="1">
    <citation type="submission" date="2019-09" db="EMBL/GenBank/DDBJ databases">
        <title>Genome sequence and assembly of Flavobacterium sp.</title>
        <authorList>
            <person name="Chhetri G."/>
        </authorList>
    </citation>
    <scope>NUCLEOTIDE SEQUENCE [LARGE SCALE GENOMIC DNA]</scope>
    <source>
        <strain evidence="3 4">SNL9</strain>
    </source>
</reference>
<proteinExistence type="predicted"/>
<evidence type="ECO:0000313" key="3">
    <source>
        <dbReference type="EMBL" id="KAA5531964.1"/>
    </source>
</evidence>
<dbReference type="EMBL" id="VWSG01000013">
    <property type="protein sequence ID" value="KAA5531964.1"/>
    <property type="molecule type" value="Genomic_DNA"/>
</dbReference>
<gene>
    <name evidence="3" type="ORF">F0460_13935</name>
</gene>
<dbReference type="RefSeq" id="WP_150014284.1">
    <property type="nucleotide sequence ID" value="NZ_VWSG01000013.1"/>
</dbReference>
<evidence type="ECO:0000256" key="1">
    <source>
        <dbReference type="SAM" id="SignalP"/>
    </source>
</evidence>
<sequence>MIKRVTMLLLLSSSALFAQEDDLLKQIDTLSTNSDFVPPAFKGLQIVTAQSTKLAAKGDLYFVVAHRFGDVSEGFDNFFGLDDAATKIGFIYGLSDNLSLSLSRETFMKTYEGAIKYRIIKQSEKLPVEVVGYHTVALNSELDKEDFPKLEFSNRISYLSQLLISRRFSESFSLQLSPSYVHKNLYMPNTDEKDQMLAGFGGRYKISKRVSINAEYFVNFSESDVYKNPASLGVDIETGGHVFQLLFSNSQVNSDIGYLTNATGDWGKGKIYFGFNLYRVF</sequence>
<keyword evidence="4" id="KW-1185">Reference proteome</keyword>
<protein>
    <recommendedName>
        <fullName evidence="2">DUF5777 domain-containing protein</fullName>
    </recommendedName>
</protein>
<dbReference type="InterPro" id="IPR045916">
    <property type="entry name" value="DUF5777"/>
</dbReference>
<name>A0A5M6CA30_9FLAO</name>
<organism evidence="3 4">
    <name type="scientific">Paenimyroides baculatum</name>
    <dbReference type="NCBI Taxonomy" id="2608000"/>
    <lineage>
        <taxon>Bacteria</taxon>
        <taxon>Pseudomonadati</taxon>
        <taxon>Bacteroidota</taxon>
        <taxon>Flavobacteriia</taxon>
        <taxon>Flavobacteriales</taxon>
        <taxon>Flavobacteriaceae</taxon>
        <taxon>Paenimyroides</taxon>
    </lineage>
</organism>